<organism evidence="1 2">
    <name type="scientific">Rossellomorea pakistanensis</name>
    <dbReference type="NCBI Taxonomy" id="992288"/>
    <lineage>
        <taxon>Bacteria</taxon>
        <taxon>Bacillati</taxon>
        <taxon>Bacillota</taxon>
        <taxon>Bacilli</taxon>
        <taxon>Bacillales</taxon>
        <taxon>Bacillaceae</taxon>
        <taxon>Rossellomorea</taxon>
    </lineage>
</organism>
<dbReference type="EMBL" id="JAFBDZ010000002">
    <property type="protein sequence ID" value="MBM7585818.1"/>
    <property type="molecule type" value="Genomic_DNA"/>
</dbReference>
<reference evidence="1 2" key="1">
    <citation type="submission" date="2021-01" db="EMBL/GenBank/DDBJ databases">
        <title>Genomic Encyclopedia of Type Strains, Phase IV (KMG-IV): sequencing the most valuable type-strain genomes for metagenomic binning, comparative biology and taxonomic classification.</title>
        <authorList>
            <person name="Goeker M."/>
        </authorList>
    </citation>
    <scope>NUCLEOTIDE SEQUENCE [LARGE SCALE GENOMIC DNA]</scope>
    <source>
        <strain evidence="1 2">DSM 24834</strain>
    </source>
</reference>
<gene>
    <name evidence="1" type="ORF">JOC86_002360</name>
</gene>
<evidence type="ECO:0000313" key="1">
    <source>
        <dbReference type="EMBL" id="MBM7585818.1"/>
    </source>
</evidence>
<keyword evidence="2" id="KW-1185">Reference proteome</keyword>
<dbReference type="Proteomes" id="UP001646157">
    <property type="component" value="Unassembled WGS sequence"/>
</dbReference>
<accession>A0ABS2NDC7</accession>
<comment type="caution">
    <text evidence="1">The sequence shown here is derived from an EMBL/GenBank/DDBJ whole genome shotgun (WGS) entry which is preliminary data.</text>
</comment>
<protein>
    <submittedName>
        <fullName evidence="1">Uncharacterized protein</fullName>
    </submittedName>
</protein>
<evidence type="ECO:0000313" key="2">
    <source>
        <dbReference type="Proteomes" id="UP001646157"/>
    </source>
</evidence>
<proteinExistence type="predicted"/>
<dbReference type="RefSeq" id="WP_205172534.1">
    <property type="nucleotide sequence ID" value="NZ_JAFBDZ010000002.1"/>
</dbReference>
<name>A0ABS2NDC7_9BACI</name>
<sequence>MEKVSEEVLELARKIRSEDNLYIWETTIKEAERILENRKKMKAVNSYYTKQY</sequence>